<evidence type="ECO:0000313" key="1">
    <source>
        <dbReference type="EMBL" id="ESL01876.1"/>
    </source>
</evidence>
<dbReference type="EMBL" id="ACIL03000019">
    <property type="protein sequence ID" value="ESL01876.1"/>
    <property type="molecule type" value="Genomic_DNA"/>
</dbReference>
<keyword evidence="2" id="KW-1185">Reference proteome</keyword>
<accession>V2Y2D8</accession>
<dbReference type="RefSeq" id="WP_023355837.1">
    <property type="nucleotide sequence ID" value="NZ_KI535370.1"/>
</dbReference>
<sequence length="431" mass="49383">MNGNEFLDKMELIKPEYVEEADIKPKKQMANRIKWVSLAAGITLVIFAGTKLLSQNNPVQNTQINSNTLAHDNVAKDSTVQNTTGNKPDLPKLTITENNIDGMGFEGYMAYDISELINANPWQEDIPLTTLPVYKRAVDVRSSYSIVTGADWDKIKEFILTTAERLGLDKNKVIVTDNFDQNELQWKNIEKSRKNDPSIPYGHLPTDSLIINADGVEIEADQFMTIGISFTPALSLPDNFNFDYHASYKDNVVAADYFKTKYKNLIGFDNPQVNITGGNYNIYAEQSFDIEFYNKSSDYTENIINYNFNRVIFCHNNENSLNFIRIFKPDLTKKLGNYPIISAVQARELLIKGNYSTSVPYKMPGEKYIRKVELVYRTSEMEEIYMPYYRFYTELPEEKPEHGLKTYGAYYVPAVEGSYLTNMPVYDGRFN</sequence>
<protein>
    <submittedName>
        <fullName evidence="1">Uncharacterized protein</fullName>
    </submittedName>
</protein>
<dbReference type="HOGENOM" id="CLU_635680_0_0_9"/>
<dbReference type="eggNOG" id="ENOG50302N4">
    <property type="taxonomic scope" value="Bacteria"/>
</dbReference>
<organism evidence="1 2">
    <name type="scientific">Catonella morbi ATCC 51271</name>
    <dbReference type="NCBI Taxonomy" id="592026"/>
    <lineage>
        <taxon>Bacteria</taxon>
        <taxon>Bacillati</taxon>
        <taxon>Bacillota</taxon>
        <taxon>Clostridia</taxon>
        <taxon>Lachnospirales</taxon>
        <taxon>Lachnospiraceae</taxon>
        <taxon>Catonella</taxon>
    </lineage>
</organism>
<dbReference type="Proteomes" id="UP000018227">
    <property type="component" value="Unassembled WGS sequence"/>
</dbReference>
<dbReference type="STRING" id="592026.GCWU0000282_002995"/>
<proteinExistence type="predicted"/>
<comment type="caution">
    <text evidence="1">The sequence shown here is derived from an EMBL/GenBank/DDBJ whole genome shotgun (WGS) entry which is preliminary data.</text>
</comment>
<dbReference type="AlphaFoldDB" id="V2Y2D8"/>
<reference evidence="1 2" key="1">
    <citation type="submission" date="2013-06" db="EMBL/GenBank/DDBJ databases">
        <authorList>
            <person name="Weinstock G."/>
            <person name="Sodergren E."/>
            <person name="Clifton S."/>
            <person name="Fulton L."/>
            <person name="Fulton B."/>
            <person name="Courtney L."/>
            <person name="Fronick C."/>
            <person name="Harrison M."/>
            <person name="Strong C."/>
            <person name="Farmer C."/>
            <person name="Delahaunty K."/>
            <person name="Markovic C."/>
            <person name="Hall O."/>
            <person name="Minx P."/>
            <person name="Tomlinson C."/>
            <person name="Mitreva M."/>
            <person name="Nelson J."/>
            <person name="Hou S."/>
            <person name="Wollam A."/>
            <person name="Pepin K.H."/>
            <person name="Johnson M."/>
            <person name="Bhonagiri V."/>
            <person name="Nash W.E."/>
            <person name="Warren W."/>
            <person name="Chinwalla A."/>
            <person name="Mardis E.R."/>
            <person name="Wilson R.K."/>
        </authorList>
    </citation>
    <scope>NUCLEOTIDE SEQUENCE [LARGE SCALE GENOMIC DNA]</scope>
    <source>
        <strain evidence="1 2">ATCC 51271</strain>
    </source>
</reference>
<name>V2Y2D8_9FIRM</name>
<dbReference type="OrthoDB" id="1954497at2"/>
<evidence type="ECO:0000313" key="2">
    <source>
        <dbReference type="Proteomes" id="UP000018227"/>
    </source>
</evidence>
<gene>
    <name evidence="1" type="ORF">GCWU0000282_002995</name>
</gene>